<dbReference type="AlphaFoldDB" id="A0A1F5FZE6"/>
<reference evidence="3 4" key="1">
    <citation type="journal article" date="2016" name="Nat. Commun.">
        <title>Thousands of microbial genomes shed light on interconnected biogeochemical processes in an aquifer system.</title>
        <authorList>
            <person name="Anantharaman K."/>
            <person name="Brown C.T."/>
            <person name="Hug L.A."/>
            <person name="Sharon I."/>
            <person name="Castelle C.J."/>
            <person name="Probst A.J."/>
            <person name="Thomas B.C."/>
            <person name="Singh A."/>
            <person name="Wilkins M.J."/>
            <person name="Karaoz U."/>
            <person name="Brodie E.L."/>
            <person name="Williams K.H."/>
            <person name="Hubbard S.S."/>
            <person name="Banfield J.F."/>
        </authorList>
    </citation>
    <scope>NUCLEOTIDE SEQUENCE [LARGE SCALE GENOMIC DNA]</scope>
</reference>
<evidence type="ECO:0000313" key="3">
    <source>
        <dbReference type="EMBL" id="OGD84979.1"/>
    </source>
</evidence>
<evidence type="ECO:0008006" key="5">
    <source>
        <dbReference type="Google" id="ProtNLM"/>
    </source>
</evidence>
<evidence type="ECO:0000256" key="2">
    <source>
        <dbReference type="SAM" id="Phobius"/>
    </source>
</evidence>
<keyword evidence="1" id="KW-0175">Coiled coil</keyword>
<gene>
    <name evidence="3" type="ORF">A2696_02895</name>
</gene>
<dbReference type="Pfam" id="PF04350">
    <property type="entry name" value="PilO"/>
    <property type="match status" value="1"/>
</dbReference>
<dbReference type="Proteomes" id="UP000177069">
    <property type="component" value="Unassembled WGS sequence"/>
</dbReference>
<evidence type="ECO:0000313" key="4">
    <source>
        <dbReference type="Proteomes" id="UP000177069"/>
    </source>
</evidence>
<evidence type="ECO:0000256" key="1">
    <source>
        <dbReference type="SAM" id="Coils"/>
    </source>
</evidence>
<dbReference type="InterPro" id="IPR014717">
    <property type="entry name" value="Transl_elong_EF1B/ribsomal_bS6"/>
</dbReference>
<organism evidence="3 4">
    <name type="scientific">Candidatus Curtissbacteria bacterium RIFCSPHIGHO2_01_FULL_41_13</name>
    <dbReference type="NCBI Taxonomy" id="1797745"/>
    <lineage>
        <taxon>Bacteria</taxon>
        <taxon>Candidatus Curtissiibacteriota</taxon>
    </lineage>
</organism>
<sequence>MNLPTISLSKQQESLEVSKGLSLAPSAVGILISLVVLTFVVWPKFHEVLRLRSSNAELTTRAQNLETKAQKLASLDKDTLEKQLAAAEQLLPSDKEVFSLLRQVEITASASGILLNKVDAVAGTINKAGAPPPTTLTTDSATSSLAPNIQLELSTTSSYASFLQFLASLYSSSRVVSVENLTLSAVSSEGGLQVRSALTVDAFWKSLPSDLGLIETPIEDLTTEEVARLKAIETAATSQPQVPSVPLGRNDLFAPF</sequence>
<keyword evidence="2" id="KW-0812">Transmembrane</keyword>
<comment type="caution">
    <text evidence="3">The sequence shown here is derived from an EMBL/GenBank/DDBJ whole genome shotgun (WGS) entry which is preliminary data.</text>
</comment>
<name>A0A1F5FZE6_9BACT</name>
<proteinExistence type="predicted"/>
<accession>A0A1F5FZE6</accession>
<dbReference type="GO" id="GO:0043683">
    <property type="term" value="P:type IV pilus assembly"/>
    <property type="evidence" value="ECO:0007669"/>
    <property type="project" value="InterPro"/>
</dbReference>
<dbReference type="Gene3D" id="3.30.70.60">
    <property type="match status" value="1"/>
</dbReference>
<keyword evidence="2" id="KW-1133">Transmembrane helix</keyword>
<protein>
    <recommendedName>
        <fullName evidence="5">Pilus assembly protein PilO</fullName>
    </recommendedName>
</protein>
<keyword evidence="2" id="KW-0472">Membrane</keyword>
<feature type="transmembrane region" description="Helical" evidence="2">
    <location>
        <begin position="20"/>
        <end position="42"/>
    </location>
</feature>
<feature type="coiled-coil region" evidence="1">
    <location>
        <begin position="48"/>
        <end position="75"/>
    </location>
</feature>
<dbReference type="GO" id="GO:0043107">
    <property type="term" value="P:type IV pilus-dependent motility"/>
    <property type="evidence" value="ECO:0007669"/>
    <property type="project" value="InterPro"/>
</dbReference>
<dbReference type="EMBL" id="MFBA01000043">
    <property type="protein sequence ID" value="OGD84979.1"/>
    <property type="molecule type" value="Genomic_DNA"/>
</dbReference>
<dbReference type="InterPro" id="IPR007445">
    <property type="entry name" value="PilO"/>
</dbReference>